<comment type="caution">
    <text evidence="2">The sequence shown here is derived from an EMBL/GenBank/DDBJ whole genome shotgun (WGS) entry which is preliminary data.</text>
</comment>
<feature type="compositionally biased region" description="Acidic residues" evidence="1">
    <location>
        <begin position="121"/>
        <end position="174"/>
    </location>
</feature>
<dbReference type="EMBL" id="JAGRRH010000010">
    <property type="protein sequence ID" value="KAG7363241.1"/>
    <property type="molecule type" value="Genomic_DNA"/>
</dbReference>
<reference evidence="2" key="1">
    <citation type="journal article" date="2021" name="Sci. Rep.">
        <title>Diploid genomic architecture of Nitzschia inconspicua, an elite biomass production diatom.</title>
        <authorList>
            <person name="Oliver A."/>
            <person name="Podell S."/>
            <person name="Pinowska A."/>
            <person name="Traller J.C."/>
            <person name="Smith S.R."/>
            <person name="McClure R."/>
            <person name="Beliaev A."/>
            <person name="Bohutskyi P."/>
            <person name="Hill E.A."/>
            <person name="Rabines A."/>
            <person name="Zheng H."/>
            <person name="Allen L.Z."/>
            <person name="Kuo A."/>
            <person name="Grigoriev I.V."/>
            <person name="Allen A.E."/>
            <person name="Hazlebeck D."/>
            <person name="Allen E.E."/>
        </authorList>
    </citation>
    <scope>NUCLEOTIDE SEQUENCE</scope>
    <source>
        <strain evidence="2">Hildebrandi</strain>
    </source>
</reference>
<dbReference type="Proteomes" id="UP000693970">
    <property type="component" value="Unassembled WGS sequence"/>
</dbReference>
<sequence>MYQRPQGCTEKRCPATVRLCAEYAWSACARKNLVVLQLSHAMRCGMNARTLISRQENKERGYCSQENRRIQMQRNVESFRQMQTAKKITIQVTWRVPVAGEENETDLQLQEEGKELGEGELKEEDQEDEQERDKTDEDDIEAEEIEEQYYDDVYFPEDSDSLEESSEGEEEDSE</sequence>
<feature type="region of interest" description="Disordered" evidence="1">
    <location>
        <begin position="97"/>
        <end position="174"/>
    </location>
</feature>
<evidence type="ECO:0000313" key="3">
    <source>
        <dbReference type="Proteomes" id="UP000693970"/>
    </source>
</evidence>
<organism evidence="2 3">
    <name type="scientific">Nitzschia inconspicua</name>
    <dbReference type="NCBI Taxonomy" id="303405"/>
    <lineage>
        <taxon>Eukaryota</taxon>
        <taxon>Sar</taxon>
        <taxon>Stramenopiles</taxon>
        <taxon>Ochrophyta</taxon>
        <taxon>Bacillariophyta</taxon>
        <taxon>Bacillariophyceae</taxon>
        <taxon>Bacillariophycidae</taxon>
        <taxon>Bacillariales</taxon>
        <taxon>Bacillariaceae</taxon>
        <taxon>Nitzschia</taxon>
    </lineage>
</organism>
<evidence type="ECO:0000256" key="1">
    <source>
        <dbReference type="SAM" id="MobiDB-lite"/>
    </source>
</evidence>
<keyword evidence="3" id="KW-1185">Reference proteome</keyword>
<evidence type="ECO:0000313" key="2">
    <source>
        <dbReference type="EMBL" id="KAG7363241.1"/>
    </source>
</evidence>
<accession>A0A9K3LMK9</accession>
<gene>
    <name evidence="2" type="ORF">IV203_026601</name>
</gene>
<protein>
    <submittedName>
        <fullName evidence="2">Uncharacterized protein</fullName>
    </submittedName>
</protein>
<dbReference type="AlphaFoldDB" id="A0A9K3LMK9"/>
<name>A0A9K3LMK9_9STRA</name>
<reference evidence="2" key="2">
    <citation type="submission" date="2021-04" db="EMBL/GenBank/DDBJ databases">
        <authorList>
            <person name="Podell S."/>
        </authorList>
    </citation>
    <scope>NUCLEOTIDE SEQUENCE</scope>
    <source>
        <strain evidence="2">Hildebrandi</strain>
    </source>
</reference>
<proteinExistence type="predicted"/>
<feature type="compositionally biased region" description="Basic and acidic residues" evidence="1">
    <location>
        <begin position="111"/>
        <end position="120"/>
    </location>
</feature>